<dbReference type="SUPFAM" id="SSF52540">
    <property type="entry name" value="P-loop containing nucleoside triphosphate hydrolases"/>
    <property type="match status" value="2"/>
</dbReference>
<feature type="compositionally biased region" description="Basic and acidic residues" evidence="5">
    <location>
        <begin position="210"/>
        <end position="221"/>
    </location>
</feature>
<feature type="compositionally biased region" description="Basic and acidic residues" evidence="5">
    <location>
        <begin position="119"/>
        <end position="129"/>
    </location>
</feature>
<dbReference type="EMBL" id="CALNXI010000171">
    <property type="protein sequence ID" value="CAH3021154.1"/>
    <property type="molecule type" value="Genomic_DNA"/>
</dbReference>
<comment type="caution">
    <text evidence="7">The sequence shown here is derived from an EMBL/GenBank/DDBJ whole genome shotgun (WGS) entry which is preliminary data.</text>
</comment>
<feature type="region of interest" description="Disordered" evidence="5">
    <location>
        <begin position="106"/>
        <end position="254"/>
    </location>
</feature>
<dbReference type="Gene3D" id="3.40.50.300">
    <property type="entry name" value="P-loop containing nucleotide triphosphate hydrolases"/>
    <property type="match status" value="2"/>
</dbReference>
<organism evidence="7 8">
    <name type="scientific">Porites evermanni</name>
    <dbReference type="NCBI Taxonomy" id="104178"/>
    <lineage>
        <taxon>Eukaryota</taxon>
        <taxon>Metazoa</taxon>
        <taxon>Cnidaria</taxon>
        <taxon>Anthozoa</taxon>
        <taxon>Hexacorallia</taxon>
        <taxon>Scleractinia</taxon>
        <taxon>Fungiina</taxon>
        <taxon>Poritidae</taxon>
        <taxon>Porites</taxon>
    </lineage>
</organism>
<accession>A0ABN8LZF4</accession>
<evidence type="ECO:0000313" key="7">
    <source>
        <dbReference type="EMBL" id="CAH3021154.1"/>
    </source>
</evidence>
<proteinExistence type="predicted"/>
<evidence type="ECO:0000256" key="4">
    <source>
        <dbReference type="PROSITE-ProRule" id="PRU00175"/>
    </source>
</evidence>
<feature type="domain" description="RING-type" evidence="6">
    <location>
        <begin position="4004"/>
        <end position="4044"/>
    </location>
</feature>
<keyword evidence="2 4" id="KW-0863">Zinc-finger</keyword>
<protein>
    <recommendedName>
        <fullName evidence="6">RING-type domain-containing protein</fullName>
    </recommendedName>
</protein>
<dbReference type="SMART" id="SM00184">
    <property type="entry name" value="RING"/>
    <property type="match status" value="1"/>
</dbReference>
<dbReference type="Pfam" id="PF13639">
    <property type="entry name" value="zf-RING_2"/>
    <property type="match status" value="1"/>
</dbReference>
<keyword evidence="3" id="KW-0862">Zinc</keyword>
<dbReference type="PANTHER" id="PTHR22605:SF16">
    <property type="entry name" value="E3 UBIQUITIN-PROTEIN LIGASE RNF213"/>
    <property type="match status" value="1"/>
</dbReference>
<evidence type="ECO:0000256" key="3">
    <source>
        <dbReference type="ARBA" id="ARBA00022833"/>
    </source>
</evidence>
<keyword evidence="1" id="KW-0479">Metal-binding</keyword>
<dbReference type="PROSITE" id="PS00518">
    <property type="entry name" value="ZF_RING_1"/>
    <property type="match status" value="1"/>
</dbReference>
<dbReference type="InterPro" id="IPR003593">
    <property type="entry name" value="AAA+_ATPase"/>
</dbReference>
<dbReference type="CDD" id="cd00009">
    <property type="entry name" value="AAA"/>
    <property type="match status" value="1"/>
</dbReference>
<dbReference type="SMART" id="SM00382">
    <property type="entry name" value="AAA"/>
    <property type="match status" value="1"/>
</dbReference>
<feature type="compositionally biased region" description="Basic and acidic residues" evidence="5">
    <location>
        <begin position="192"/>
        <end position="204"/>
    </location>
</feature>
<feature type="compositionally biased region" description="Acidic residues" evidence="5">
    <location>
        <begin position="155"/>
        <end position="165"/>
    </location>
</feature>
<evidence type="ECO:0000259" key="6">
    <source>
        <dbReference type="PROSITE" id="PS50089"/>
    </source>
</evidence>
<feature type="compositionally biased region" description="Basic and acidic residues" evidence="5">
    <location>
        <begin position="171"/>
        <end position="185"/>
    </location>
</feature>
<feature type="compositionally biased region" description="Polar residues" evidence="5">
    <location>
        <begin position="106"/>
        <end position="118"/>
    </location>
</feature>
<dbReference type="Gene3D" id="3.30.40.10">
    <property type="entry name" value="Zinc/RING finger domain, C3HC4 (zinc finger)"/>
    <property type="match status" value="1"/>
</dbReference>
<reference evidence="7 8" key="1">
    <citation type="submission" date="2022-05" db="EMBL/GenBank/DDBJ databases">
        <authorList>
            <consortium name="Genoscope - CEA"/>
            <person name="William W."/>
        </authorList>
    </citation>
    <scope>NUCLEOTIDE SEQUENCE [LARGE SCALE GENOMIC DNA]</scope>
</reference>
<dbReference type="Proteomes" id="UP001159427">
    <property type="component" value="Unassembled WGS sequence"/>
</dbReference>
<dbReference type="SUPFAM" id="SSF57850">
    <property type="entry name" value="RING/U-box"/>
    <property type="match status" value="1"/>
</dbReference>
<name>A0ABN8LZF4_9CNID</name>
<keyword evidence="8" id="KW-1185">Reference proteome</keyword>
<dbReference type="InterPro" id="IPR031248">
    <property type="entry name" value="RNF213"/>
</dbReference>
<evidence type="ECO:0000256" key="1">
    <source>
        <dbReference type="ARBA" id="ARBA00022723"/>
    </source>
</evidence>
<evidence type="ECO:0000313" key="8">
    <source>
        <dbReference type="Proteomes" id="UP001159427"/>
    </source>
</evidence>
<dbReference type="InterPro" id="IPR013083">
    <property type="entry name" value="Znf_RING/FYVE/PHD"/>
</dbReference>
<evidence type="ECO:0000256" key="5">
    <source>
        <dbReference type="SAM" id="MobiDB-lite"/>
    </source>
</evidence>
<sequence>MKCPHCNDAVLEEDQELPLKCSKCRATFCPSNTASPSAPQDNNESITELSKQEVLDSNVAVNNKADSSTAAISKDVEKEVTENAGTVFQESSGPDVKKGCETVTLLKTSEDPGSNTVKQEAEKVGRQSKESNTNTPSEESDSQIRNSDHGKGNDESGEIESDLEVDNSNPPKDKTVQSAGTEKHPSLSQTTMDKEKRKEEEPTREAAQTDNHDQVADKEKGGGFGTNRPVDGDDHEHTHGNEENDSGLAKNNETSSKMKKEYFEDYNGNKMTVGFHAVLAPHFKFEPNLGDKIYMRFGGEKFGDFQDNVVEVIHQRCLENDFILVQARLVVPCSYVSRRVQYKYIVWKEERKDSKEKEKAKYLWEYLVGWKYNMNRCLQIPEDRCGPGAVWNQYDDTIFSPPSWLQSARNKMPLLKKSMDPAKGRKIATRAMLPDWEGFTMEGGNTSLSAWEAIESVNDLAFCMTQAHVEGNNRVCRNVPSSYDFSKVLKKMLQPKIEQNALPLSNGTDNTKRMLRLVSSVAIAHVIVSHKVRLDRDKYAKLLSSLVLWRDAKKKTCSSFTSLLSHFPSTQWRNLGESIQEICRQVVTDHNDLHEWLFAVPLVHFLTQVSEPFNSDALLTEEPKPNDDTWWGANGFPTKTVRERKFTKNSCPSSMREVLSPLFELDPLFRRTFLFCVPPAAFGKVATSRLFPKDEVCTTLVRGLSVKDYVRPDEGQAAAVTLNETQKDIKLATENAIAESSNNGDHDALKDEVLLRFKTCLEIFRDVSKSCRNFELLVDCLQSIAKCISFLGQLSMTGEDQTGGLERIEKVVEETFEIVMKWLKESLKSKIPCNRIGKAELELKKWTKLFALEWGVKQCEDIWSDSLSRELKQRLEECLCNDLVEVFTKANMAAHHNFVQDLVSKVTFGKVESMLQMDNEGKKVFHWLSEYGLDSPQADECGELLTLMLTRCWPQPQGSISCSRNTSLRHVLTWRLWPCFFRRFGRESDFRRVLKEDGQEIFMLALSSLKAAINGVLDSSIEFELLKLVLDHSDRFLILSEKISKRGREKSALKKYLNQRYMELTAFEEERQKVSSFIRMCEPIWQVDLHDLSKKTEMDASRMPIKELAQSTSDQGKMFPVVTFFGLSPKAKQMISALEKLADSILLQQFLRENSEKELKMTEKRKGRKIVLLSVNEVAELVWAPSYERLQSLQEGLLSGTISLEELDKLFQVFKDSQDLAKEMRLLISKNESPVKASEDKMKKRIDQIERYYKLRNCIDAVWVILDLKERFNLHGDFRLVEDVRNQLTKEFKQQPLQSMNTALQKAGRALSKITPNHARCLDAVNRCQDFISWLKEKIKGPQQLKVLVDLAIISAGETDMETARITCLHTSCLGFAPLIFGLKTSFGFDELFKTCERVCNAVDADPSLPTKLIDTSRQLEWLKGLEKTHGSVAKSFLMEAKAINEHGVYLVGCVSEDVEKSIETLTLDAVIQLKLPADEKRFTLDDLKDLQSKLMLIAAKPSHGKEDVDRFVDILQCVQRLATVYIALRKAGEVSHLKWKYEFQCTPRLTTSRSLTDDLVQKSEQMEHCLQQWKDELHAKRMLYSELNHFTTPQLLVLRRQLAEVQGRGPKAVDSIPLKVYNLLESVLPGVEPVILKSVLISQSSHVEMFQTLVSKLDSIGYPAREAEKIAIAALNSCKEASEADLIVWCVENASNKNVIDASYSAALHDPRYLPLLCKDLAAPVEEGSPSEDMMIEPEEVSQPMETARCFDQTAVGEFLSLDELGKVLSQLASQGPPKRRRRHPKYLKRGKPNLVVIPKDDILGTVLSLYMQDTSPSLPSFEEVLICSSNTTAEEIELLWRRALTDSNGQMFCLVNVDLLDYTVSQKAADSLEFLLQEPQYNRNDGLSLVVICSSENEDRAHMAAALDQYRLRTIPYCAVSKDIRQYLQTQFKVCSRLQGKLQDKILQWYPAAMVDKEKLSVRVVSSERAGCGKSLVVQRLRERLVQLGDNDAVLSYLRDGEADVPLCISVPIYGPAVDQCSVVESLLPHMVVPDLPLSRIFHLDVHPSVKSGLDALLFNLLILGVLKSSSGQVWRRRLSDLYVIELTTGPTQGVNETVQKRPVLSKRDGRKVKAEPFYRLLPSIECETPLRTLSQLRTQKMGGISLNPLFDNGEFQNSHVQRAFQYLRFWESARENLNHFSFIPTKVMGDHAECIDTLVRNCGVVDPSWAELRHFVNFLNSQLQACENSTFCNMELVGDTLEGFRSFVVQFMILMSRDFATPSLNDVADDDAEETAVVQLSLRRHWETSLHPYIFFNQDGVTMTFVGFHIDQNGNLIDPDSRVIIQPNLMSGHLRTGLFIQKVDMETNYESWSKGEKIEKLCGVMGVEWPNDPDDSYELTTDNLKKILAIHMRFRCGIPVVIMGETGCGKTSLIRFMCGLQSGPGGPKNMLLMKVHGGTSHKDIEKKVEEAEKMARKNESHGIDTVLFFDEANTTDALGMIKEVMVDRRVNGRKIGVGLKRLQFIAACNPYRKHTEEMIHKLESAGLGYHVATQETHDRLGRIPLRHLVYRVHSLPESMRPLVWDFGQLKPEIEELYTRQIVSRFILQEKQIPGGKPLVAALTRVLTASQRYMRDQTDECSFVSLRDVERAMRVMVWFYNHRHALNPLMDEKIDVEDEEDGLDKPINGVSRALVLSIGVCYHARLQEREPYRRAVARSFSRPCQLPGGHKRILKEITRCQKAVLKELELGHNIARNAALSENVFMMVVCIELRIPLFVVGKPGSSKSLAKTVVADNMEGGASRSDLFKTFKQVHMVSYQCSPLSTADGIVATFRQCGKLQKGKNPDKFVSVVVLDEVGLAEDSPLMPLKTLHPLLEDGLSSTDGIIEVEEEFPERVAFVGISNWALDPAKMNRGIMLSRGRPDTEELVESAMGICATDIRVQNFVAPLMNLLAQGYSELYDGQKRLEALRESKKEEFFGLRDFYSLVKMVYKTAEEHEREPCWPEIERAIRRSFGGLDAIDPVKIFRKHIPFSRTEMVGVLNNLFVLKLPLLCVHRISQVGRRESRYLLVLTENYAALPIVQQELHKKGEEPVVIFGSSFPKDQEYTQICRDMNRIKVCMETGRTVILLNLESLYESLYDALNQYYVYFGGQKYVDLGLGSHRVKCRVHDEFRLIVIAEKNVVYSKFPIPLINRLEKHYLVTSASLSSPQKVLVDKLQEWVKSFSHVDIPRHRQLRKYSPGDAFVGYHADTAACVVLQVTSNIEESEFSDEYLLDKLFQESKELLLQCSTPDAVVRLPSTHLAQQADELWTNYFTIQEHSSLTAFLRNVLTIEGGRSGKGSLIQVTTHSRLLSSNDLQDIARATSLPLPNVTCLSLQQFHTEQQFCSSVRDFFAQLGGRKGLLIVQCDAGDVNRNLIPCARHLLVEQRTTAEEDFKENVGNDPSSFVHVVMIIQLPRLVGGCEAFAGFQGGRWLSVHIDELRPPTGHIPAIQFMVDRSMSELFDVAPSSTRVDKIYVEAARDDMEIDEQSEEGIHIEMEASDLASGDAIADRVNIVSLLRSCVQAAIARIDAEPWRSSRSTRRIELMLSLLPDGRTDGTDLSFATILARRIHKLLQEKDERAGTKANDWLRSEALSGTGIQENGTFRKALWQRVYSSVISILSEVIAFVDRDSNLELLKDGGNWFSSLWLGFFQSENIVELHYESFLSLESGIIRERVPVVTSGREKQPFELQFPFSWIIKERIDAMWREASSIAAGSNTPIQQCLHDLVNNSEMGRFLDESSLEGYKEAAVERYLHDFVHMVLKPLVPEEEKLLRQAIVTAAREWYVDSNFSEEFDLSIPLIHVVYDAIEKRLANFSQLLHAQRDIVSGLLEDISPNEEEMVLDAVALQLCLSQLEPRAEEFADSQTRLVWCNRVLSIRSSAENMLYSKSHYGPKSTRILNHCRSTWQRVSAVRLFIEHTCPGSSACHRADDVNAFKLWKALGEDTDFAKPHTMQVIETFLVDCSEAVSKRYTSFGVNTCPVCLDGLVGKDPVKIPCSHVICLHCISEWIVQERKCPMCRQHIPEDFRIQSSQIIRKAVQEHSDFRRRCNSFFMELVSLFCFGPEGGESVMDPELFDMFMSYVIEAASSKTKDFSPFPEHGIDATAVVRSFLLQQLLRTRDKEVKEHLSLYLTKARGLKPEIGHLLQVCQLFVHCWEDSLISQYSKTSDSLLVMIRLAQQLSDECTPLLISSSPRPTRELDVDVLEGVAKARYTLALTAEFMHKSTVENTQPWNDRQIRMKLETLFETVRRLCYESLSPAPRLFLLKQLARRFGVEAIHVLCGRKELEWIVPPESRNKQEEDNVPDGFLIYGEEYKKIREAMTKTVLGGTNRELTDALKSVTVTNVVREVMLLLSLFREVTTTCYGFTGKERRLSTKAHQCLQEFIQEGTYFSGNIQPFAAQLLENTQGAPGIPTVRVRICKKQWRECERVEYGISAPTDIPITLENVAALWK</sequence>
<feature type="compositionally biased region" description="Basic and acidic residues" evidence="5">
    <location>
        <begin position="230"/>
        <end position="242"/>
    </location>
</feature>
<dbReference type="PROSITE" id="PS50089">
    <property type="entry name" value="ZF_RING_2"/>
    <property type="match status" value="1"/>
</dbReference>
<dbReference type="PANTHER" id="PTHR22605">
    <property type="entry name" value="RZ-TYPE DOMAIN-CONTAINING PROTEIN"/>
    <property type="match status" value="1"/>
</dbReference>
<evidence type="ECO:0000256" key="2">
    <source>
        <dbReference type="ARBA" id="ARBA00022771"/>
    </source>
</evidence>
<dbReference type="InterPro" id="IPR001841">
    <property type="entry name" value="Znf_RING"/>
</dbReference>
<dbReference type="InterPro" id="IPR017907">
    <property type="entry name" value="Znf_RING_CS"/>
</dbReference>
<gene>
    <name evidence="7" type="ORF">PEVE_00010145</name>
</gene>
<dbReference type="InterPro" id="IPR027417">
    <property type="entry name" value="P-loop_NTPase"/>
</dbReference>